<name>A0A8K0KMK4_LADFU</name>
<dbReference type="EMBL" id="KZ309118">
    <property type="protein sequence ID" value="KAG8237044.1"/>
    <property type="molecule type" value="Genomic_DNA"/>
</dbReference>
<gene>
    <name evidence="2" type="ORF">J437_LFUL016110</name>
</gene>
<dbReference type="AlphaFoldDB" id="A0A8K0KMK4"/>
<proteinExistence type="predicted"/>
<protein>
    <recommendedName>
        <fullName evidence="1">Retroviral polymerase SH3-like domain-containing protein</fullName>
    </recommendedName>
</protein>
<accession>A0A8K0KMK4</accession>
<comment type="caution">
    <text evidence="2">The sequence shown here is derived from an EMBL/GenBank/DDBJ whole genome shotgun (WGS) entry which is preliminary data.</text>
</comment>
<dbReference type="Proteomes" id="UP000792457">
    <property type="component" value="Unassembled WGS sequence"/>
</dbReference>
<evidence type="ECO:0000259" key="1">
    <source>
        <dbReference type="Pfam" id="PF25597"/>
    </source>
</evidence>
<organism evidence="2 3">
    <name type="scientific">Ladona fulva</name>
    <name type="common">Scarce chaser dragonfly</name>
    <name type="synonym">Libellula fulva</name>
    <dbReference type="NCBI Taxonomy" id="123851"/>
    <lineage>
        <taxon>Eukaryota</taxon>
        <taxon>Metazoa</taxon>
        <taxon>Ecdysozoa</taxon>
        <taxon>Arthropoda</taxon>
        <taxon>Hexapoda</taxon>
        <taxon>Insecta</taxon>
        <taxon>Pterygota</taxon>
        <taxon>Palaeoptera</taxon>
        <taxon>Odonata</taxon>
        <taxon>Epiprocta</taxon>
        <taxon>Anisoptera</taxon>
        <taxon>Libelluloidea</taxon>
        <taxon>Libellulidae</taxon>
        <taxon>Ladona</taxon>
    </lineage>
</organism>
<evidence type="ECO:0000313" key="2">
    <source>
        <dbReference type="EMBL" id="KAG8237044.1"/>
    </source>
</evidence>
<dbReference type="InterPro" id="IPR057670">
    <property type="entry name" value="SH3_retrovirus"/>
</dbReference>
<dbReference type="OrthoDB" id="6732280at2759"/>
<feature type="domain" description="Retroviral polymerase SH3-like" evidence="1">
    <location>
        <begin position="34"/>
        <end position="94"/>
    </location>
</feature>
<evidence type="ECO:0000313" key="3">
    <source>
        <dbReference type="Proteomes" id="UP000792457"/>
    </source>
</evidence>
<reference evidence="2" key="1">
    <citation type="submission" date="2013-04" db="EMBL/GenBank/DDBJ databases">
        <authorList>
            <person name="Qu J."/>
            <person name="Murali S.C."/>
            <person name="Bandaranaike D."/>
            <person name="Bellair M."/>
            <person name="Blankenburg K."/>
            <person name="Chao H."/>
            <person name="Dinh H."/>
            <person name="Doddapaneni H."/>
            <person name="Downs B."/>
            <person name="Dugan-Rocha S."/>
            <person name="Elkadiri S."/>
            <person name="Gnanaolivu R.D."/>
            <person name="Hernandez B."/>
            <person name="Javaid M."/>
            <person name="Jayaseelan J.C."/>
            <person name="Lee S."/>
            <person name="Li M."/>
            <person name="Ming W."/>
            <person name="Munidasa M."/>
            <person name="Muniz J."/>
            <person name="Nguyen L."/>
            <person name="Ongeri F."/>
            <person name="Osuji N."/>
            <person name="Pu L.-L."/>
            <person name="Puazo M."/>
            <person name="Qu C."/>
            <person name="Quiroz J."/>
            <person name="Raj R."/>
            <person name="Weissenberger G."/>
            <person name="Xin Y."/>
            <person name="Zou X."/>
            <person name="Han Y."/>
            <person name="Richards S."/>
            <person name="Worley K."/>
            <person name="Muzny D."/>
            <person name="Gibbs R."/>
        </authorList>
    </citation>
    <scope>NUCLEOTIDE SEQUENCE</scope>
    <source>
        <strain evidence="2">Sampled in the wild</strain>
    </source>
</reference>
<sequence length="262" mass="29760">MCPSSAIGDKIPLEVWNDRKLNAADYEHIKIFGCQAWAWVPVKEGKFSPRAKECVMLGYQEGIKGYRLWSLKEQKVIISRDVLFREDVFPYKVRNDPEKRLMVKDHVRVQVAEWSPPGVKGETEDEELPTVGEEELPNAGEEGVQQHNLVGEENAELRSSSRPRVPRICPCCYLVNGISRGDVLIPETAEEALSGMYACEWRAAMEEGVKHMREQQTWEIVKTPEGSLLKVGLPLIMCHQLRTVLISLPSLCQDQKARSFLN</sequence>
<reference evidence="2" key="2">
    <citation type="submission" date="2017-10" db="EMBL/GenBank/DDBJ databases">
        <title>Ladona fulva Genome sequencing and assembly.</title>
        <authorList>
            <person name="Murali S."/>
            <person name="Richards S."/>
            <person name="Bandaranaike D."/>
            <person name="Bellair M."/>
            <person name="Blankenburg K."/>
            <person name="Chao H."/>
            <person name="Dinh H."/>
            <person name="Doddapaneni H."/>
            <person name="Dugan-Rocha S."/>
            <person name="Elkadiri S."/>
            <person name="Gnanaolivu R."/>
            <person name="Hernandez B."/>
            <person name="Skinner E."/>
            <person name="Javaid M."/>
            <person name="Lee S."/>
            <person name="Li M."/>
            <person name="Ming W."/>
            <person name="Munidasa M."/>
            <person name="Muniz J."/>
            <person name="Nguyen L."/>
            <person name="Hughes D."/>
            <person name="Osuji N."/>
            <person name="Pu L.-L."/>
            <person name="Puazo M."/>
            <person name="Qu C."/>
            <person name="Quiroz J."/>
            <person name="Raj R."/>
            <person name="Weissenberger G."/>
            <person name="Xin Y."/>
            <person name="Zou X."/>
            <person name="Han Y."/>
            <person name="Worley K."/>
            <person name="Muzny D."/>
            <person name="Gibbs R."/>
        </authorList>
    </citation>
    <scope>NUCLEOTIDE SEQUENCE</scope>
    <source>
        <strain evidence="2">Sampled in the wild</strain>
    </source>
</reference>
<keyword evidence="3" id="KW-1185">Reference proteome</keyword>
<dbReference type="Pfam" id="PF25597">
    <property type="entry name" value="SH3_retrovirus"/>
    <property type="match status" value="1"/>
</dbReference>